<name>A0A0B0DEE2_9MICC</name>
<keyword evidence="1" id="KW-0436">Ligase</keyword>
<gene>
    <name evidence="1" type="ORF">AS25_07015</name>
</gene>
<evidence type="ECO:0000313" key="2">
    <source>
        <dbReference type="Proteomes" id="UP000030664"/>
    </source>
</evidence>
<dbReference type="eggNOG" id="COG1514">
    <property type="taxonomic scope" value="Bacteria"/>
</dbReference>
<dbReference type="EMBL" id="JROM01000021">
    <property type="protein sequence ID" value="KHE74532.1"/>
    <property type="molecule type" value="Genomic_DNA"/>
</dbReference>
<dbReference type="GO" id="GO:0016874">
    <property type="term" value="F:ligase activity"/>
    <property type="evidence" value="ECO:0007669"/>
    <property type="project" value="UniProtKB-KW"/>
</dbReference>
<comment type="caution">
    <text evidence="1">The sequence shown here is derived from an EMBL/GenBank/DDBJ whole genome shotgun (WGS) entry which is preliminary data.</text>
</comment>
<dbReference type="Proteomes" id="UP000030664">
    <property type="component" value="Unassembled WGS sequence"/>
</dbReference>
<dbReference type="PANTHER" id="PTHR40037">
    <property type="entry name" value="PHOSPHOESTERASE YJCG-RELATED"/>
    <property type="match status" value="1"/>
</dbReference>
<protein>
    <submittedName>
        <fullName evidence="1">2'-5' RNA ligase</fullName>
    </submittedName>
</protein>
<dbReference type="InterPro" id="IPR009097">
    <property type="entry name" value="Cyclic_Pdiesterase"/>
</dbReference>
<accession>A0A0B0DEE2</accession>
<dbReference type="RefSeq" id="WP_035963750.1">
    <property type="nucleotide sequence ID" value="NZ_JAQDQD010000002.1"/>
</dbReference>
<dbReference type="AlphaFoldDB" id="A0A0B0DEE2"/>
<reference evidence="1 2" key="1">
    <citation type="submission" date="2014-09" db="EMBL/GenBank/DDBJ databases">
        <title>High-quality draft genome sequence of Kocuria marina SO9-6, an actinobacterium isolated from a copper mine.</title>
        <authorList>
            <person name="Castro D.B."/>
            <person name="Pereira L.B."/>
            <person name="Silva M.V."/>
            <person name="Silva B.P."/>
            <person name="Zanardi B.R."/>
            <person name="Carlos C."/>
            <person name="Belgini D.R."/>
            <person name="Limache E.G."/>
            <person name="Lacerda G.V."/>
            <person name="Nery M.B."/>
            <person name="Gomes M.B."/>
            <person name="Souza S."/>
            <person name="Silva T.M."/>
            <person name="Rodrigues V.D."/>
            <person name="Paulino L.C."/>
            <person name="Vicentini R."/>
            <person name="Ferraz L.F."/>
            <person name="Ottoboni L.M."/>
        </authorList>
    </citation>
    <scope>NUCLEOTIDE SEQUENCE [LARGE SCALE GENOMIC DNA]</scope>
    <source>
        <strain evidence="1 2">SO9-6</strain>
    </source>
</reference>
<sequence>MSEGHLSPTVRPGRVYAGVVIRLPEPMGQELQDWRSSFGDAQAGTVPAHITLMISERVEDWAELASHVREVADRWEPFHVEIRGTGTFRPVTPVVYLRIEGGHEQCVQLHRDLQDHHLESASPFDFHPHVTLAHGTTEEGLDRAQDMLRTYHASFLVDHIDLYEGDERGAWHVRDRIPFGGALTDDRVTH</sequence>
<proteinExistence type="predicted"/>
<dbReference type="InterPro" id="IPR050580">
    <property type="entry name" value="2H_phosphoesterase_YjcG-like"/>
</dbReference>
<dbReference type="Pfam" id="PF13563">
    <property type="entry name" value="2_5_RNA_ligase2"/>
    <property type="match status" value="1"/>
</dbReference>
<dbReference type="SUPFAM" id="SSF55144">
    <property type="entry name" value="LigT-like"/>
    <property type="match status" value="1"/>
</dbReference>
<organism evidence="1 2">
    <name type="scientific">Kocuria marina</name>
    <dbReference type="NCBI Taxonomy" id="223184"/>
    <lineage>
        <taxon>Bacteria</taxon>
        <taxon>Bacillati</taxon>
        <taxon>Actinomycetota</taxon>
        <taxon>Actinomycetes</taxon>
        <taxon>Micrococcales</taxon>
        <taxon>Micrococcaceae</taxon>
        <taxon>Kocuria</taxon>
    </lineage>
</organism>
<evidence type="ECO:0000313" key="1">
    <source>
        <dbReference type="EMBL" id="KHE74532.1"/>
    </source>
</evidence>
<dbReference type="PANTHER" id="PTHR40037:SF1">
    <property type="entry name" value="PHOSPHOESTERASE SAOUHSC_00951-RELATED"/>
    <property type="match status" value="1"/>
</dbReference>
<dbReference type="STRING" id="223184.AS25_07015"/>
<dbReference type="Gene3D" id="3.90.1140.10">
    <property type="entry name" value="Cyclic phosphodiesterase"/>
    <property type="match status" value="1"/>
</dbReference>